<dbReference type="InterPro" id="IPR032675">
    <property type="entry name" value="LRR_dom_sf"/>
</dbReference>
<dbReference type="Proteomes" id="UP000826271">
    <property type="component" value="Unassembled WGS sequence"/>
</dbReference>
<gene>
    <name evidence="1" type="ORF">BUALT_Bualt17G0078300</name>
</gene>
<dbReference type="Gene3D" id="3.80.10.10">
    <property type="entry name" value="Ribonuclease Inhibitor"/>
    <property type="match status" value="1"/>
</dbReference>
<accession>A0AAV6WCD4</accession>
<proteinExistence type="predicted"/>
<evidence type="ECO:0000313" key="1">
    <source>
        <dbReference type="EMBL" id="KAG8366425.1"/>
    </source>
</evidence>
<dbReference type="PANTHER" id="PTHR15140:SF33">
    <property type="entry name" value="LATE BLIGHT RESISTANCE PROTEIN HOMOLOG R1A-3 ISOFORM X1"/>
    <property type="match status" value="1"/>
</dbReference>
<protein>
    <submittedName>
        <fullName evidence="1">Uncharacterized protein</fullName>
    </submittedName>
</protein>
<dbReference type="AlphaFoldDB" id="A0AAV6WCD4"/>
<keyword evidence="2" id="KW-1185">Reference proteome</keyword>
<name>A0AAV6WCD4_9LAMI</name>
<dbReference type="SUPFAM" id="SSF52058">
    <property type="entry name" value="L domain-like"/>
    <property type="match status" value="1"/>
</dbReference>
<comment type="caution">
    <text evidence="1">The sequence shown here is derived from an EMBL/GenBank/DDBJ whole genome shotgun (WGS) entry which is preliminary data.</text>
</comment>
<sequence length="347" mass="40206">MLRDFQYSEAEARGDGLVTRRCSPDLLKHLLLRLFIRPAPIFMKKTVVIRRGLRKLRHPISKTSGFSWLSQSWDELALRKKDCPKLPRASSSNYQHGRHLAKAEKTPEYWNYIADGGFSVFADTEDVAVMEFAILIVRLHQSVKFSGAPSYLPVEIWNMKELRHLQFMGSDLPDQWRCPTKSFNTFGRQFLIAAQGIEPFRPFNHLVQLKKLKSLKCVVVNPRFESQVIALSGPKSNYHLRFKKLTLSVCGFRWEDLNNISALAYLEVLKLRCHAFQGPMWDVKDVLCGLKFLLLEDMDLVHWRSYVSSFMQLRHLSIGHCYKLEEFPDCLGKIFSVELIELLTVTL</sequence>
<dbReference type="EMBL" id="WHWC01000017">
    <property type="protein sequence ID" value="KAG8366425.1"/>
    <property type="molecule type" value="Genomic_DNA"/>
</dbReference>
<evidence type="ECO:0000313" key="2">
    <source>
        <dbReference type="Proteomes" id="UP000826271"/>
    </source>
</evidence>
<dbReference type="PANTHER" id="PTHR15140">
    <property type="entry name" value="TUBULIN-SPECIFIC CHAPERONE E"/>
    <property type="match status" value="1"/>
</dbReference>
<reference evidence="1" key="1">
    <citation type="submission" date="2019-10" db="EMBL/GenBank/DDBJ databases">
        <authorList>
            <person name="Zhang R."/>
            <person name="Pan Y."/>
            <person name="Wang J."/>
            <person name="Ma R."/>
            <person name="Yu S."/>
        </authorList>
    </citation>
    <scope>NUCLEOTIDE SEQUENCE</scope>
    <source>
        <strain evidence="1">LA-IB0</strain>
        <tissue evidence="1">Leaf</tissue>
    </source>
</reference>
<organism evidence="1 2">
    <name type="scientific">Buddleja alternifolia</name>
    <dbReference type="NCBI Taxonomy" id="168488"/>
    <lineage>
        <taxon>Eukaryota</taxon>
        <taxon>Viridiplantae</taxon>
        <taxon>Streptophyta</taxon>
        <taxon>Embryophyta</taxon>
        <taxon>Tracheophyta</taxon>
        <taxon>Spermatophyta</taxon>
        <taxon>Magnoliopsida</taxon>
        <taxon>eudicotyledons</taxon>
        <taxon>Gunneridae</taxon>
        <taxon>Pentapetalae</taxon>
        <taxon>asterids</taxon>
        <taxon>lamiids</taxon>
        <taxon>Lamiales</taxon>
        <taxon>Scrophulariaceae</taxon>
        <taxon>Buddlejeae</taxon>
        <taxon>Buddleja</taxon>
    </lineage>
</organism>